<dbReference type="Proteomes" id="UP000712673">
    <property type="component" value="Unassembled WGS sequence"/>
</dbReference>
<dbReference type="Gene3D" id="1.20.58.340">
    <property type="entry name" value="Magnesium transport protein CorA, transmembrane region"/>
    <property type="match status" value="2"/>
</dbReference>
<dbReference type="GO" id="GO:0015095">
    <property type="term" value="F:magnesium ion transmembrane transporter activity"/>
    <property type="evidence" value="ECO:0007669"/>
    <property type="project" value="UniProtKB-UniRule"/>
</dbReference>
<evidence type="ECO:0000256" key="8">
    <source>
        <dbReference type="RuleBase" id="RU362010"/>
    </source>
</evidence>
<keyword evidence="6 8" id="KW-1133">Transmembrane helix</keyword>
<dbReference type="Pfam" id="PF01544">
    <property type="entry name" value="CorA"/>
    <property type="match status" value="1"/>
</dbReference>
<keyword evidence="8" id="KW-0460">Magnesium</keyword>
<evidence type="ECO:0000256" key="6">
    <source>
        <dbReference type="ARBA" id="ARBA00022989"/>
    </source>
</evidence>
<comment type="caution">
    <text evidence="9">The sequence shown here is derived from an EMBL/GenBank/DDBJ whole genome shotgun (WGS) entry which is preliminary data.</text>
</comment>
<feature type="transmembrane region" description="Helical" evidence="8">
    <location>
        <begin position="403"/>
        <end position="423"/>
    </location>
</feature>
<evidence type="ECO:0000256" key="1">
    <source>
        <dbReference type="ARBA" id="ARBA00004651"/>
    </source>
</evidence>
<dbReference type="Gene3D" id="3.30.460.20">
    <property type="entry name" value="CorA soluble domain-like"/>
    <property type="match status" value="1"/>
</dbReference>
<dbReference type="SUPFAM" id="SSF143865">
    <property type="entry name" value="CorA soluble domain-like"/>
    <property type="match status" value="1"/>
</dbReference>
<dbReference type="InterPro" id="IPR002523">
    <property type="entry name" value="MgTranspt_CorA/ZnTranspt_ZntB"/>
</dbReference>
<keyword evidence="4 8" id="KW-1003">Cell membrane</keyword>
<dbReference type="GO" id="GO:0005886">
    <property type="term" value="C:plasma membrane"/>
    <property type="evidence" value="ECO:0007669"/>
    <property type="project" value="UniProtKB-SubCell"/>
</dbReference>
<evidence type="ECO:0000256" key="3">
    <source>
        <dbReference type="ARBA" id="ARBA00022448"/>
    </source>
</evidence>
<dbReference type="PANTHER" id="PTHR46494:SF1">
    <property type="entry name" value="CORA FAMILY METAL ION TRANSPORTER (EUROFUNG)"/>
    <property type="match status" value="1"/>
</dbReference>
<reference evidence="9" key="1">
    <citation type="submission" date="2019-03" db="EMBL/GenBank/DDBJ databases">
        <title>Lake Tanganyika Metagenome-Assembled Genomes (MAGs).</title>
        <authorList>
            <person name="Tran P."/>
        </authorList>
    </citation>
    <scope>NUCLEOTIDE SEQUENCE</scope>
    <source>
        <strain evidence="9">K_DeepCast_65m_m2_066</strain>
    </source>
</reference>
<protein>
    <recommendedName>
        <fullName evidence="8">Magnesium transport protein CorA</fullName>
    </recommendedName>
</protein>
<keyword evidence="5 8" id="KW-0812">Transmembrane</keyword>
<dbReference type="InterPro" id="IPR004488">
    <property type="entry name" value="Mg/Co-transport_prot_CorA"/>
</dbReference>
<keyword evidence="3 8" id="KW-0813">Transport</keyword>
<dbReference type="GO" id="GO:0050897">
    <property type="term" value="F:cobalt ion binding"/>
    <property type="evidence" value="ECO:0007669"/>
    <property type="project" value="TreeGrafter"/>
</dbReference>
<proteinExistence type="inferred from homology"/>
<dbReference type="CDD" id="cd12828">
    <property type="entry name" value="TmCorA-like_1"/>
    <property type="match status" value="1"/>
</dbReference>
<dbReference type="GO" id="GO:0000287">
    <property type="term" value="F:magnesium ion binding"/>
    <property type="evidence" value="ECO:0007669"/>
    <property type="project" value="TreeGrafter"/>
</dbReference>
<evidence type="ECO:0000313" key="9">
    <source>
        <dbReference type="EMBL" id="MBM3226402.1"/>
    </source>
</evidence>
<name>A0A937W7B9_UNCTE</name>
<dbReference type="InterPro" id="IPR045863">
    <property type="entry name" value="CorA_TM1_TM2"/>
</dbReference>
<evidence type="ECO:0000256" key="7">
    <source>
        <dbReference type="ARBA" id="ARBA00023136"/>
    </source>
</evidence>
<comment type="similarity">
    <text evidence="2 8">Belongs to the CorA metal ion transporter (MIT) (TC 1.A.35) family.</text>
</comment>
<evidence type="ECO:0000256" key="5">
    <source>
        <dbReference type="ARBA" id="ARBA00022692"/>
    </source>
</evidence>
<sequence length="429" mass="49131">MPQPDHRGLRRGTFMRFSYRAIITRNQTPQATTACPLSGQRQYKCTLRRCQRHARAVLQSRRIVVYAGRTTFMVWQKHYGVPGSAPGTLIPPHDAHAEVTVTAIHYTADDYTETQVTDLAAYLQSAPHTGVLWFNIDGLGDVQVLEVLGAHFNLHPLSLEDILHIPQRAKIEDYDHYQFLVLHMAVTAMEASGETEQVSLFLGQSYVLTFQERPGGDLFERVRARLRQAHSKLRHSGADYLAYALLDTAIDRFFPLLEALGDRLEVLEEAVLDHPTRETMEEIYAVRRILLALRRELWPLRQAVQVFGHDESRLVTPSTRLFLRDCYDHVLQVLDVLETYRELIAGLMETYRSSQSHHLNEVMKVLTIISTIFMPMSFVAGVYGMNFKTEVSPWNMPELGWIWGYPLALLLMAGIAAILLLFFRRKGWL</sequence>
<dbReference type="SUPFAM" id="SSF144083">
    <property type="entry name" value="Magnesium transport protein CorA, transmembrane region"/>
    <property type="match status" value="1"/>
</dbReference>
<evidence type="ECO:0000256" key="4">
    <source>
        <dbReference type="ARBA" id="ARBA00022475"/>
    </source>
</evidence>
<organism evidence="9 10">
    <name type="scientific">Tectimicrobiota bacterium</name>
    <dbReference type="NCBI Taxonomy" id="2528274"/>
    <lineage>
        <taxon>Bacteria</taxon>
        <taxon>Pseudomonadati</taxon>
        <taxon>Nitrospinota/Tectimicrobiota group</taxon>
        <taxon>Candidatus Tectimicrobiota</taxon>
    </lineage>
</organism>
<dbReference type="PANTHER" id="PTHR46494">
    <property type="entry name" value="CORA FAMILY METAL ION TRANSPORTER (EUROFUNG)"/>
    <property type="match status" value="1"/>
</dbReference>
<keyword evidence="8" id="KW-0406">Ion transport</keyword>
<evidence type="ECO:0000256" key="2">
    <source>
        <dbReference type="ARBA" id="ARBA00009765"/>
    </source>
</evidence>
<dbReference type="FunFam" id="1.20.58.340:FF:000012">
    <property type="entry name" value="Magnesium transport protein CorA"/>
    <property type="match status" value="1"/>
</dbReference>
<dbReference type="NCBIfam" id="TIGR00383">
    <property type="entry name" value="corA"/>
    <property type="match status" value="1"/>
</dbReference>
<accession>A0A937W7B9</accession>
<feature type="transmembrane region" description="Helical" evidence="8">
    <location>
        <begin position="362"/>
        <end position="383"/>
    </location>
</feature>
<dbReference type="InterPro" id="IPR045861">
    <property type="entry name" value="CorA_cytoplasmic_dom"/>
</dbReference>
<evidence type="ECO:0000313" key="10">
    <source>
        <dbReference type="Proteomes" id="UP000712673"/>
    </source>
</evidence>
<dbReference type="GO" id="GO:0015087">
    <property type="term" value="F:cobalt ion transmembrane transporter activity"/>
    <property type="evidence" value="ECO:0007669"/>
    <property type="project" value="UniProtKB-UniRule"/>
</dbReference>
<keyword evidence="7 8" id="KW-0472">Membrane</keyword>
<comment type="function">
    <text evidence="8">Mediates influx of magnesium ions.</text>
</comment>
<dbReference type="EMBL" id="VGLS01000896">
    <property type="protein sequence ID" value="MBM3226402.1"/>
    <property type="molecule type" value="Genomic_DNA"/>
</dbReference>
<dbReference type="AlphaFoldDB" id="A0A937W7B9"/>
<gene>
    <name evidence="8 9" type="primary">corA</name>
    <name evidence="9" type="ORF">FJZ47_21775</name>
</gene>
<comment type="subcellular location">
    <subcellularLocation>
        <location evidence="1">Cell membrane</location>
        <topology evidence="1">Multi-pass membrane protein</topology>
    </subcellularLocation>
    <subcellularLocation>
        <location evidence="8">Membrane</location>
        <topology evidence="8">Multi-pass membrane protein</topology>
    </subcellularLocation>
</comment>